<dbReference type="EMBL" id="SWKU01000021">
    <property type="protein sequence ID" value="KAF2998007.1"/>
    <property type="molecule type" value="Genomic_DNA"/>
</dbReference>
<keyword evidence="2" id="KW-1185">Reference proteome</keyword>
<proteinExistence type="predicted"/>
<dbReference type="Proteomes" id="UP000801428">
    <property type="component" value="Unassembled WGS sequence"/>
</dbReference>
<dbReference type="PANTHER" id="PTHR35186:SF4">
    <property type="entry name" value="PRION-INHIBITION AND PROPAGATION HELO DOMAIN-CONTAINING PROTEIN"/>
    <property type="match status" value="1"/>
</dbReference>
<sequence>MSGIEIAGLVIGVLPLLVELVKSYSTISRRAHVLRHYGKTVKSLSTQLETQNGLFMNEIRLLLLCVEEENVVEEMLADDNNERWTNDELGKKLHRVLGDNYLICRNIIEEIKDMIEELRKDLKQFDIFWDRKLKGESINDLSTLRLQMNALQEYPATTKQYTAVPKNYGSIQVAARKLHEALCEAWCCDDAAHRSHYAKLCLEAHVQSEVQLDLAISCHEPDDTSLASSAYPPPIWLHVQSTSTSSTKSDRHIQHNTISVLKKKPSSELQQTSGSRKRTKLAKVVGYLESPQMYKHRFYFQENDLHIQRNVSELHSIFDVMRYDAEDALDIVDQIKLAHRASKAILQYNNTPWLDSRWRLRDLKYFGLKDLLDEDALKTLHVSSQLSSPKDNSTTRCHMEDVQETQDSVSYEVRYGINNMSLFFLGVALLEIAHWKPIEDQMTPKDLNDQVFAARRIASQPSHMGPVYHRIARKCLQGNFGAEPDLGQKSLQTAVYNDVVCELESMIKKLEI</sequence>
<evidence type="ECO:0000313" key="1">
    <source>
        <dbReference type="EMBL" id="KAF2998007.1"/>
    </source>
</evidence>
<accession>A0A9P4W9G9</accession>
<name>A0A9P4W9G9_CURKU</name>
<dbReference type="AlphaFoldDB" id="A0A9P4W9G9"/>
<dbReference type="OrthoDB" id="5331891at2759"/>
<gene>
    <name evidence="1" type="ORF">E8E13_007355</name>
</gene>
<comment type="caution">
    <text evidence="1">The sequence shown here is derived from an EMBL/GenBank/DDBJ whole genome shotgun (WGS) entry which is preliminary data.</text>
</comment>
<dbReference type="PANTHER" id="PTHR35186">
    <property type="entry name" value="ANK_REP_REGION DOMAIN-CONTAINING PROTEIN"/>
    <property type="match status" value="1"/>
</dbReference>
<reference evidence="1" key="1">
    <citation type="submission" date="2019-04" db="EMBL/GenBank/DDBJ databases">
        <title>Sequencing of skin fungus with MAO and IRED activity.</title>
        <authorList>
            <person name="Marsaioli A.J."/>
            <person name="Bonatto J.M.C."/>
            <person name="Reis Junior O."/>
        </authorList>
    </citation>
    <scope>NUCLEOTIDE SEQUENCE</scope>
    <source>
        <strain evidence="1">30M1</strain>
    </source>
</reference>
<protein>
    <submittedName>
        <fullName evidence="1">Uncharacterized protein</fullName>
    </submittedName>
</protein>
<organism evidence="1 2">
    <name type="scientific">Curvularia kusanoi</name>
    <name type="common">Cochliobolus kusanoi</name>
    <dbReference type="NCBI Taxonomy" id="90978"/>
    <lineage>
        <taxon>Eukaryota</taxon>
        <taxon>Fungi</taxon>
        <taxon>Dikarya</taxon>
        <taxon>Ascomycota</taxon>
        <taxon>Pezizomycotina</taxon>
        <taxon>Dothideomycetes</taxon>
        <taxon>Pleosporomycetidae</taxon>
        <taxon>Pleosporales</taxon>
        <taxon>Pleosporineae</taxon>
        <taxon>Pleosporaceae</taxon>
        <taxon>Curvularia</taxon>
    </lineage>
</organism>
<evidence type="ECO:0000313" key="2">
    <source>
        <dbReference type="Proteomes" id="UP000801428"/>
    </source>
</evidence>